<name>A0ABT7S6K3_9CELL</name>
<evidence type="ECO:0000313" key="4">
    <source>
        <dbReference type="Proteomes" id="UP001321453"/>
    </source>
</evidence>
<protein>
    <submittedName>
        <fullName evidence="3">Pilus assembly protein</fullName>
    </submittedName>
</protein>
<dbReference type="RefSeq" id="WP_289446534.1">
    <property type="nucleotide sequence ID" value="NZ_JAUCGR010000002.1"/>
</dbReference>
<dbReference type="Pfam" id="PF07811">
    <property type="entry name" value="TadE"/>
    <property type="match status" value="1"/>
</dbReference>
<keyword evidence="1" id="KW-0472">Membrane</keyword>
<keyword evidence="4" id="KW-1185">Reference proteome</keyword>
<sequence length="143" mass="14692">MTGAREPVRRVDDRGSMAVEVVVLVPIMLLVVMLVVAAGRLVSVEGQVQAAARESVRAATLERDVASARAAARTSAAAALPSSARCRPATLTGAFARGETLTVELSCTVSWADLSSLGLPGSTSVTASSSAPLDEFRRVGEAP</sequence>
<gene>
    <name evidence="3" type="ORF">QRT05_07895</name>
</gene>
<accession>A0ABT7S6K3</accession>
<evidence type="ECO:0000313" key="3">
    <source>
        <dbReference type="EMBL" id="MDM7831253.1"/>
    </source>
</evidence>
<dbReference type="InterPro" id="IPR012495">
    <property type="entry name" value="TadE-like_dom"/>
</dbReference>
<keyword evidence="1" id="KW-1133">Transmembrane helix</keyword>
<dbReference type="EMBL" id="JAUCGR010000002">
    <property type="protein sequence ID" value="MDM7831253.1"/>
    <property type="molecule type" value="Genomic_DNA"/>
</dbReference>
<keyword evidence="1" id="KW-0812">Transmembrane</keyword>
<evidence type="ECO:0000259" key="2">
    <source>
        <dbReference type="Pfam" id="PF07811"/>
    </source>
</evidence>
<comment type="caution">
    <text evidence="3">The sequence shown here is derived from an EMBL/GenBank/DDBJ whole genome shotgun (WGS) entry which is preliminary data.</text>
</comment>
<reference evidence="3 4" key="1">
    <citation type="submission" date="2023-06" db="EMBL/GenBank/DDBJ databases">
        <title>Cellulomonas sp. MW9 Whole genome sequence.</title>
        <authorList>
            <person name="Park S."/>
        </authorList>
    </citation>
    <scope>NUCLEOTIDE SEQUENCE [LARGE SCALE GENOMIC DNA]</scope>
    <source>
        <strain evidence="3 4">MW9</strain>
    </source>
</reference>
<dbReference type="Proteomes" id="UP001321453">
    <property type="component" value="Unassembled WGS sequence"/>
</dbReference>
<feature type="domain" description="TadE-like" evidence="2">
    <location>
        <begin position="15"/>
        <end position="57"/>
    </location>
</feature>
<proteinExistence type="predicted"/>
<organism evidence="3 4">
    <name type="scientific">Cellulomonas edaphi</name>
    <dbReference type="NCBI Taxonomy" id="3053468"/>
    <lineage>
        <taxon>Bacteria</taxon>
        <taxon>Bacillati</taxon>
        <taxon>Actinomycetota</taxon>
        <taxon>Actinomycetes</taxon>
        <taxon>Micrococcales</taxon>
        <taxon>Cellulomonadaceae</taxon>
        <taxon>Cellulomonas</taxon>
    </lineage>
</organism>
<evidence type="ECO:0000256" key="1">
    <source>
        <dbReference type="SAM" id="Phobius"/>
    </source>
</evidence>
<feature type="transmembrane region" description="Helical" evidence="1">
    <location>
        <begin position="21"/>
        <end position="42"/>
    </location>
</feature>